<keyword evidence="2" id="KW-0378">Hydrolase</keyword>
<dbReference type="OrthoDB" id="9799703at2"/>
<evidence type="ECO:0000313" key="3">
    <source>
        <dbReference type="Proteomes" id="UP000316988"/>
    </source>
</evidence>
<dbReference type="Gene3D" id="3.90.1570.10">
    <property type="entry name" value="tt1808, chain A"/>
    <property type="match status" value="1"/>
</dbReference>
<evidence type="ECO:0000313" key="2">
    <source>
        <dbReference type="EMBL" id="TSD68301.1"/>
    </source>
</evidence>
<keyword evidence="3" id="KW-1185">Reference proteome</keyword>
<dbReference type="PANTHER" id="PTHR34107">
    <property type="entry name" value="SLL0198 PROTEIN-RELATED"/>
    <property type="match status" value="1"/>
</dbReference>
<dbReference type="GO" id="GO:0004519">
    <property type="term" value="F:endonuclease activity"/>
    <property type="evidence" value="ECO:0007669"/>
    <property type="project" value="UniProtKB-KW"/>
</dbReference>
<keyword evidence="2" id="KW-0255">Endonuclease</keyword>
<proteinExistence type="predicted"/>
<sequence>MSVMAAEMMSLPRGRPFTRDDLDAMPDDGHRYELLDGVLVVSPAPRYVHQLAVGELHLLLHAAVPEDAQVLFAPFDVVLAADTVLQPDLLVAPRDAFTERDLPTAPLLAIEVLSPSTRRFDLLLKKERLERAGCQHYWVVDPEEPSITAWKLEDGAYHQIARVIGDDRFDVAEPFAIGFAPADLVP</sequence>
<dbReference type="InterPro" id="IPR008538">
    <property type="entry name" value="Uma2"/>
</dbReference>
<name>A0A554SPL9_9ACTN</name>
<gene>
    <name evidence="2" type="ORF">FNM00_01525</name>
</gene>
<dbReference type="SUPFAM" id="SSF52980">
    <property type="entry name" value="Restriction endonuclease-like"/>
    <property type="match status" value="1"/>
</dbReference>
<dbReference type="InterPro" id="IPR012296">
    <property type="entry name" value="Nuclease_put_TT1808"/>
</dbReference>
<keyword evidence="2" id="KW-0540">Nuclease</keyword>
<dbReference type="Proteomes" id="UP000316988">
    <property type="component" value="Unassembled WGS sequence"/>
</dbReference>
<evidence type="ECO:0000259" key="1">
    <source>
        <dbReference type="Pfam" id="PF05685"/>
    </source>
</evidence>
<accession>A0A554SPL9</accession>
<dbReference type="AlphaFoldDB" id="A0A554SPL9"/>
<reference evidence="2 3" key="1">
    <citation type="submission" date="2019-07" db="EMBL/GenBank/DDBJ databases">
        <authorList>
            <person name="Zhao L.H."/>
        </authorList>
    </citation>
    <scope>NUCLEOTIDE SEQUENCE [LARGE SCALE GENOMIC DNA]</scope>
    <source>
        <strain evidence="2 3">Co35</strain>
    </source>
</reference>
<dbReference type="PANTHER" id="PTHR34107:SF4">
    <property type="entry name" value="SLL1222 PROTEIN"/>
    <property type="match status" value="1"/>
</dbReference>
<protein>
    <submittedName>
        <fullName evidence="2">Uma2 family endonuclease</fullName>
    </submittedName>
</protein>
<dbReference type="Pfam" id="PF05685">
    <property type="entry name" value="Uma2"/>
    <property type="match status" value="1"/>
</dbReference>
<dbReference type="InterPro" id="IPR011335">
    <property type="entry name" value="Restrct_endonuc-II-like"/>
</dbReference>
<dbReference type="CDD" id="cd06260">
    <property type="entry name" value="DUF820-like"/>
    <property type="match status" value="1"/>
</dbReference>
<feature type="domain" description="Putative restriction endonuclease" evidence="1">
    <location>
        <begin position="20"/>
        <end position="179"/>
    </location>
</feature>
<dbReference type="EMBL" id="VLNT01000001">
    <property type="protein sequence ID" value="TSD68301.1"/>
    <property type="molecule type" value="Genomic_DNA"/>
</dbReference>
<organism evidence="2 3">
    <name type="scientific">Aeromicrobium piscarium</name>
    <dbReference type="NCBI Taxonomy" id="2590901"/>
    <lineage>
        <taxon>Bacteria</taxon>
        <taxon>Bacillati</taxon>
        <taxon>Actinomycetota</taxon>
        <taxon>Actinomycetes</taxon>
        <taxon>Propionibacteriales</taxon>
        <taxon>Nocardioidaceae</taxon>
        <taxon>Aeromicrobium</taxon>
    </lineage>
</organism>
<comment type="caution">
    <text evidence="2">The sequence shown here is derived from an EMBL/GenBank/DDBJ whole genome shotgun (WGS) entry which is preliminary data.</text>
</comment>